<sequence length="203" mass="22378">MTDGAEPIRGGSFLKMLFNIQKDMLVKPLRLLSRSHVEPSNLEKMVCRATLIFSSAVVAILEYIKEKPRLKYVLTRGLNSDPVESVFSCFRQFNGGNDRVDARAAVFTAEMLFNVGILQAARNGNAPSSSECKTPLKGGNHTSAPARLAMPDTALAVLWKLQHVMKHDVVPPTIEFTPLACMAGYLAFICEKKVNFPMTALHI</sequence>
<dbReference type="AlphaFoldDB" id="A0A9D4SX62"/>
<proteinExistence type="predicted"/>
<evidence type="ECO:0000313" key="1">
    <source>
        <dbReference type="EMBL" id="KAH7955369.1"/>
    </source>
</evidence>
<protein>
    <submittedName>
        <fullName evidence="1">Uncharacterized protein</fullName>
    </submittedName>
</protein>
<organism evidence="1 2">
    <name type="scientific">Rhipicephalus sanguineus</name>
    <name type="common">Brown dog tick</name>
    <name type="synonym">Ixodes sanguineus</name>
    <dbReference type="NCBI Taxonomy" id="34632"/>
    <lineage>
        <taxon>Eukaryota</taxon>
        <taxon>Metazoa</taxon>
        <taxon>Ecdysozoa</taxon>
        <taxon>Arthropoda</taxon>
        <taxon>Chelicerata</taxon>
        <taxon>Arachnida</taxon>
        <taxon>Acari</taxon>
        <taxon>Parasitiformes</taxon>
        <taxon>Ixodida</taxon>
        <taxon>Ixodoidea</taxon>
        <taxon>Ixodidae</taxon>
        <taxon>Rhipicephalinae</taxon>
        <taxon>Rhipicephalus</taxon>
        <taxon>Rhipicephalus</taxon>
    </lineage>
</organism>
<name>A0A9D4SX62_RHISA</name>
<comment type="caution">
    <text evidence="1">The sequence shown here is derived from an EMBL/GenBank/DDBJ whole genome shotgun (WGS) entry which is preliminary data.</text>
</comment>
<dbReference type="Proteomes" id="UP000821837">
    <property type="component" value="Unassembled WGS sequence"/>
</dbReference>
<reference evidence="1" key="1">
    <citation type="journal article" date="2020" name="Cell">
        <title>Large-Scale Comparative Analyses of Tick Genomes Elucidate Their Genetic Diversity and Vector Capacities.</title>
        <authorList>
            <consortium name="Tick Genome and Microbiome Consortium (TIGMIC)"/>
            <person name="Jia N."/>
            <person name="Wang J."/>
            <person name="Shi W."/>
            <person name="Du L."/>
            <person name="Sun Y."/>
            <person name="Zhan W."/>
            <person name="Jiang J.F."/>
            <person name="Wang Q."/>
            <person name="Zhang B."/>
            <person name="Ji P."/>
            <person name="Bell-Sakyi L."/>
            <person name="Cui X.M."/>
            <person name="Yuan T.T."/>
            <person name="Jiang B.G."/>
            <person name="Yang W.F."/>
            <person name="Lam T.T."/>
            <person name="Chang Q.C."/>
            <person name="Ding S.J."/>
            <person name="Wang X.J."/>
            <person name="Zhu J.G."/>
            <person name="Ruan X.D."/>
            <person name="Zhao L."/>
            <person name="Wei J.T."/>
            <person name="Ye R.Z."/>
            <person name="Que T.C."/>
            <person name="Du C.H."/>
            <person name="Zhou Y.H."/>
            <person name="Cheng J.X."/>
            <person name="Dai P.F."/>
            <person name="Guo W.B."/>
            <person name="Han X.H."/>
            <person name="Huang E.J."/>
            <person name="Li L.F."/>
            <person name="Wei W."/>
            <person name="Gao Y.C."/>
            <person name="Liu J.Z."/>
            <person name="Shao H.Z."/>
            <person name="Wang X."/>
            <person name="Wang C.C."/>
            <person name="Yang T.C."/>
            <person name="Huo Q.B."/>
            <person name="Li W."/>
            <person name="Chen H.Y."/>
            <person name="Chen S.E."/>
            <person name="Zhou L.G."/>
            <person name="Ni X.B."/>
            <person name="Tian J.H."/>
            <person name="Sheng Y."/>
            <person name="Liu T."/>
            <person name="Pan Y.S."/>
            <person name="Xia L.Y."/>
            <person name="Li J."/>
            <person name="Zhao F."/>
            <person name="Cao W.C."/>
        </authorList>
    </citation>
    <scope>NUCLEOTIDE SEQUENCE</scope>
    <source>
        <strain evidence="1">Rsan-2018</strain>
    </source>
</reference>
<reference evidence="1" key="2">
    <citation type="submission" date="2021-09" db="EMBL/GenBank/DDBJ databases">
        <authorList>
            <person name="Jia N."/>
            <person name="Wang J."/>
            <person name="Shi W."/>
            <person name="Du L."/>
            <person name="Sun Y."/>
            <person name="Zhan W."/>
            <person name="Jiang J."/>
            <person name="Wang Q."/>
            <person name="Zhang B."/>
            <person name="Ji P."/>
            <person name="Sakyi L.B."/>
            <person name="Cui X."/>
            <person name="Yuan T."/>
            <person name="Jiang B."/>
            <person name="Yang W."/>
            <person name="Lam T.T.-Y."/>
            <person name="Chang Q."/>
            <person name="Ding S."/>
            <person name="Wang X."/>
            <person name="Zhu J."/>
            <person name="Ruan X."/>
            <person name="Zhao L."/>
            <person name="Wei J."/>
            <person name="Que T."/>
            <person name="Du C."/>
            <person name="Cheng J."/>
            <person name="Dai P."/>
            <person name="Han X."/>
            <person name="Huang E."/>
            <person name="Gao Y."/>
            <person name="Liu J."/>
            <person name="Shao H."/>
            <person name="Ye R."/>
            <person name="Li L."/>
            <person name="Wei W."/>
            <person name="Wang X."/>
            <person name="Wang C."/>
            <person name="Huo Q."/>
            <person name="Li W."/>
            <person name="Guo W."/>
            <person name="Chen H."/>
            <person name="Chen S."/>
            <person name="Zhou L."/>
            <person name="Zhou L."/>
            <person name="Ni X."/>
            <person name="Tian J."/>
            <person name="Zhou Y."/>
            <person name="Sheng Y."/>
            <person name="Liu T."/>
            <person name="Pan Y."/>
            <person name="Xia L."/>
            <person name="Li J."/>
            <person name="Zhao F."/>
            <person name="Cao W."/>
        </authorList>
    </citation>
    <scope>NUCLEOTIDE SEQUENCE</scope>
    <source>
        <strain evidence="1">Rsan-2018</strain>
        <tissue evidence="1">Larvae</tissue>
    </source>
</reference>
<accession>A0A9D4SX62</accession>
<dbReference type="EMBL" id="JABSTV010001250">
    <property type="protein sequence ID" value="KAH7955369.1"/>
    <property type="molecule type" value="Genomic_DNA"/>
</dbReference>
<dbReference type="VEuPathDB" id="VectorBase:RSAN_025909"/>
<gene>
    <name evidence="1" type="ORF">HPB52_000791</name>
</gene>
<evidence type="ECO:0000313" key="2">
    <source>
        <dbReference type="Proteomes" id="UP000821837"/>
    </source>
</evidence>
<dbReference type="VEuPathDB" id="VectorBase:RSAN_048433"/>
<keyword evidence="2" id="KW-1185">Reference proteome</keyword>